<evidence type="ECO:0000313" key="2">
    <source>
        <dbReference type="EMBL" id="MXN49215.1"/>
    </source>
</evidence>
<dbReference type="EMBL" id="WUMK01000017">
    <property type="protein sequence ID" value="MXN49215.1"/>
    <property type="molecule type" value="Genomic_DNA"/>
</dbReference>
<name>A0A6N8SJG3_9HYPH</name>
<dbReference type="SUPFAM" id="SSF158634">
    <property type="entry name" value="RPA2825-like"/>
    <property type="match status" value="1"/>
</dbReference>
<dbReference type="RefSeq" id="WP_160862697.1">
    <property type="nucleotide sequence ID" value="NZ_JAODWE010000022.1"/>
</dbReference>
<dbReference type="OrthoDB" id="9812045at2"/>
<keyword evidence="3" id="KW-1185">Reference proteome</keyword>
<proteinExistence type="predicted"/>
<sequence>MKIFTSIKEKLFGKALETPALETATTNTILPGDVETAQTDTASTPSIESEVAATLGGANAEPASMRRPDPVDVAVILDEAAKQNGQKLNWRHSIVDMMKALGMDASLQERQELAEELGYTGDKNDSARMNIWLHKALLKELAANGGKVPPELLD</sequence>
<dbReference type="InterPro" id="IPR022016">
    <property type="entry name" value="DUF3597"/>
</dbReference>
<feature type="domain" description="DUF3597" evidence="1">
    <location>
        <begin position="3"/>
        <end position="149"/>
    </location>
</feature>
<evidence type="ECO:0000259" key="1">
    <source>
        <dbReference type="Pfam" id="PF12200"/>
    </source>
</evidence>
<comment type="caution">
    <text evidence="2">The sequence shown here is derived from an EMBL/GenBank/DDBJ whole genome shotgun (WGS) entry which is preliminary data.</text>
</comment>
<dbReference type="AlphaFoldDB" id="A0A6N8SJG3"/>
<reference evidence="2 3" key="1">
    <citation type="submission" date="2019-12" db="EMBL/GenBank/DDBJ databases">
        <title>Shinella kummerowiae sp. nov., a symbiotic bacterium isolated from root nodules of the herbal legume Kummerowia stipulacea.</title>
        <authorList>
            <person name="Gao J."/>
        </authorList>
    </citation>
    <scope>NUCLEOTIDE SEQUENCE [LARGE SCALE GENOMIC DNA]</scope>
    <source>
        <strain evidence="2 3">CCBAU 25048</strain>
    </source>
</reference>
<gene>
    <name evidence="2" type="ORF">GR138_28870</name>
</gene>
<accession>A0A6N8SJG3</accession>
<organism evidence="2 3">
    <name type="scientific">Shinella kummerowiae</name>
    <dbReference type="NCBI Taxonomy" id="417745"/>
    <lineage>
        <taxon>Bacteria</taxon>
        <taxon>Pseudomonadati</taxon>
        <taxon>Pseudomonadota</taxon>
        <taxon>Alphaproteobacteria</taxon>
        <taxon>Hyphomicrobiales</taxon>
        <taxon>Rhizobiaceae</taxon>
        <taxon>Shinella</taxon>
    </lineage>
</organism>
<dbReference type="Pfam" id="PF12200">
    <property type="entry name" value="DUF3597"/>
    <property type="match status" value="1"/>
</dbReference>
<protein>
    <submittedName>
        <fullName evidence="2">DUF3597 family protein</fullName>
    </submittedName>
</protein>
<evidence type="ECO:0000313" key="3">
    <source>
        <dbReference type="Proteomes" id="UP000435802"/>
    </source>
</evidence>
<dbReference type="Proteomes" id="UP000435802">
    <property type="component" value="Unassembled WGS sequence"/>
</dbReference>